<dbReference type="Pfam" id="PF07695">
    <property type="entry name" value="7TMR-DISM_7TM"/>
    <property type="match status" value="1"/>
</dbReference>
<dbReference type="Proteomes" id="UP000755104">
    <property type="component" value="Unassembled WGS sequence"/>
</dbReference>
<dbReference type="CDD" id="cd01949">
    <property type="entry name" value="GGDEF"/>
    <property type="match status" value="1"/>
</dbReference>
<keyword evidence="3" id="KW-0812">Transmembrane</keyword>
<accession>A0ABS7J789</accession>
<dbReference type="EC" id="2.7.7.65" evidence="1"/>
<dbReference type="PANTHER" id="PTHR45138">
    <property type="entry name" value="REGULATORY COMPONENTS OF SENSORY TRANSDUCTION SYSTEM"/>
    <property type="match status" value="1"/>
</dbReference>
<dbReference type="SUPFAM" id="SSF55073">
    <property type="entry name" value="Nucleotide cyclase"/>
    <property type="match status" value="1"/>
</dbReference>
<feature type="transmembrane region" description="Helical" evidence="3">
    <location>
        <begin position="278"/>
        <end position="300"/>
    </location>
</feature>
<comment type="catalytic activity">
    <reaction evidence="2">
        <text>2 GTP = 3',3'-c-di-GMP + 2 diphosphate</text>
        <dbReference type="Rhea" id="RHEA:24898"/>
        <dbReference type="ChEBI" id="CHEBI:33019"/>
        <dbReference type="ChEBI" id="CHEBI:37565"/>
        <dbReference type="ChEBI" id="CHEBI:58805"/>
        <dbReference type="EC" id="2.7.7.65"/>
    </reaction>
</comment>
<evidence type="ECO:0000259" key="4">
    <source>
        <dbReference type="PROSITE" id="PS50887"/>
    </source>
</evidence>
<evidence type="ECO:0000313" key="6">
    <source>
        <dbReference type="Proteomes" id="UP000755104"/>
    </source>
</evidence>
<sequence length="585" mass="64560">MGRARSVDLLHLVRLLLLAIGAGQFLMPVSALAAPAFEEGSTCWISGTRTQQFEELVTRPDDWTCAGDEHDWSADRNFVRVDLRGRNFDSATIRHAEFARHEFDKLTVTLIGEDGATSSRAYGFRDTWLGASSLRSMVELPEFAGQPTALVFTLDGGKWPDALAAADLVAEPSAPPTSGFVHLVAALICGLLLAPVLFDFGYFRALRKPFPLWHALFCVMACVQTAAVSGLVPLMTSISFENELYITYLSLDLMVAATMLFASSFIERASTSSRQRRILLAIAPLAVLNGAATALYPQLFGYWVDHLYFGAYILMLGAYFAILWRARRAGSRMASYLILGFAPFSLVVVVQFLAVVSAPEVYAFDETWPQNLALLFEVIATALAVADRFISIKRERDQALDEARSLEKLSEHDELTGLRNRRSLDTRFGQLVAEGFHTIAVIDIDHFKPINDLFGHPYGDGVLTCVAAALRASDDQDLVAFRIGGEEFLLMLRGKDAAERAEARRRAITVRTLADIDGLDRPVTASMGLLDFSAVADDPELDFWSLYTRADQLLYDAKCAGRNRTRRDTLDWFVPQVADEASAAA</sequence>
<evidence type="ECO:0000256" key="3">
    <source>
        <dbReference type="SAM" id="Phobius"/>
    </source>
</evidence>
<feature type="transmembrane region" description="Helical" evidence="3">
    <location>
        <begin position="336"/>
        <end position="356"/>
    </location>
</feature>
<dbReference type="InterPro" id="IPR050469">
    <property type="entry name" value="Diguanylate_Cyclase"/>
</dbReference>
<gene>
    <name evidence="5" type="ORF">K3174_04830</name>
</gene>
<keyword evidence="6" id="KW-1185">Reference proteome</keyword>
<name>A0ABS7J789_9SPHN</name>
<dbReference type="SMART" id="SM00267">
    <property type="entry name" value="GGDEF"/>
    <property type="match status" value="1"/>
</dbReference>
<dbReference type="EMBL" id="JAIGNO010000002">
    <property type="protein sequence ID" value="MBX7481845.1"/>
    <property type="molecule type" value="Genomic_DNA"/>
</dbReference>
<dbReference type="PANTHER" id="PTHR45138:SF9">
    <property type="entry name" value="DIGUANYLATE CYCLASE DGCM-RELATED"/>
    <property type="match status" value="1"/>
</dbReference>
<dbReference type="InterPro" id="IPR043128">
    <property type="entry name" value="Rev_trsase/Diguanyl_cyclase"/>
</dbReference>
<dbReference type="Pfam" id="PF00990">
    <property type="entry name" value="GGDEF"/>
    <property type="match status" value="1"/>
</dbReference>
<feature type="transmembrane region" description="Helical" evidence="3">
    <location>
        <begin position="212"/>
        <end position="232"/>
    </location>
</feature>
<feature type="transmembrane region" description="Helical" evidence="3">
    <location>
        <begin position="180"/>
        <end position="200"/>
    </location>
</feature>
<dbReference type="InterPro" id="IPR029787">
    <property type="entry name" value="Nucleotide_cyclase"/>
</dbReference>
<organism evidence="5 6">
    <name type="scientific">Qipengyuania qiaonensis</name>
    <dbReference type="NCBI Taxonomy" id="2867240"/>
    <lineage>
        <taxon>Bacteria</taxon>
        <taxon>Pseudomonadati</taxon>
        <taxon>Pseudomonadota</taxon>
        <taxon>Alphaproteobacteria</taxon>
        <taxon>Sphingomonadales</taxon>
        <taxon>Erythrobacteraceae</taxon>
        <taxon>Qipengyuania</taxon>
    </lineage>
</organism>
<dbReference type="InterPro" id="IPR000160">
    <property type="entry name" value="GGDEF_dom"/>
</dbReference>
<dbReference type="NCBIfam" id="TIGR00254">
    <property type="entry name" value="GGDEF"/>
    <property type="match status" value="1"/>
</dbReference>
<evidence type="ECO:0000313" key="5">
    <source>
        <dbReference type="EMBL" id="MBX7481845.1"/>
    </source>
</evidence>
<evidence type="ECO:0000256" key="1">
    <source>
        <dbReference type="ARBA" id="ARBA00012528"/>
    </source>
</evidence>
<evidence type="ECO:0000256" key="2">
    <source>
        <dbReference type="ARBA" id="ARBA00034247"/>
    </source>
</evidence>
<feature type="transmembrane region" description="Helical" evidence="3">
    <location>
        <begin position="306"/>
        <end position="324"/>
    </location>
</feature>
<dbReference type="InterPro" id="IPR011623">
    <property type="entry name" value="7TMR_DISM_rcpt_extracell_dom1"/>
</dbReference>
<proteinExistence type="predicted"/>
<reference evidence="5 6" key="1">
    <citation type="submission" date="2021-08" db="EMBL/GenBank/DDBJ databases">
        <title>Comparative Genomics Analysis of the Genus Qipengyuania Reveals Extensive Genetic Diversity and Metabolic Versatility, Including the Description of Fifteen Novel Species.</title>
        <authorList>
            <person name="Liu Y."/>
        </authorList>
    </citation>
    <scope>NUCLEOTIDE SEQUENCE [LARGE SCALE GENOMIC DNA]</scope>
    <source>
        <strain evidence="5 6">6D47A</strain>
    </source>
</reference>
<feature type="domain" description="GGDEF" evidence="4">
    <location>
        <begin position="435"/>
        <end position="570"/>
    </location>
</feature>
<comment type="caution">
    <text evidence="5">The sequence shown here is derived from an EMBL/GenBank/DDBJ whole genome shotgun (WGS) entry which is preliminary data.</text>
</comment>
<keyword evidence="3" id="KW-1133">Transmembrane helix</keyword>
<dbReference type="Gene3D" id="3.30.70.270">
    <property type="match status" value="1"/>
</dbReference>
<protein>
    <recommendedName>
        <fullName evidence="1">diguanylate cyclase</fullName>
        <ecNumber evidence="1">2.7.7.65</ecNumber>
    </recommendedName>
</protein>
<feature type="transmembrane region" description="Helical" evidence="3">
    <location>
        <begin position="368"/>
        <end position="386"/>
    </location>
</feature>
<feature type="transmembrane region" description="Helical" evidence="3">
    <location>
        <begin position="244"/>
        <end position="266"/>
    </location>
</feature>
<dbReference type="PROSITE" id="PS50887">
    <property type="entry name" value="GGDEF"/>
    <property type="match status" value="1"/>
</dbReference>
<keyword evidence="3" id="KW-0472">Membrane</keyword>